<dbReference type="RefSeq" id="WP_382340039.1">
    <property type="nucleotide sequence ID" value="NZ_JBHSAB010000001.1"/>
</dbReference>
<dbReference type="EMBL" id="JBHSAB010000001">
    <property type="protein sequence ID" value="MFC3907559.1"/>
    <property type="molecule type" value="Genomic_DNA"/>
</dbReference>
<dbReference type="InterPro" id="IPR007831">
    <property type="entry name" value="T2SS_GspE_N"/>
</dbReference>
<accession>A0ABV8CBK7</accession>
<dbReference type="PROSITE" id="PS00662">
    <property type="entry name" value="T2SP_E"/>
    <property type="match status" value="1"/>
</dbReference>
<organism evidence="8 9">
    <name type="scientific">Legionella dresdenensis</name>
    <dbReference type="NCBI Taxonomy" id="450200"/>
    <lineage>
        <taxon>Bacteria</taxon>
        <taxon>Pseudomonadati</taxon>
        <taxon>Pseudomonadota</taxon>
        <taxon>Gammaproteobacteria</taxon>
        <taxon>Legionellales</taxon>
        <taxon>Legionellaceae</taxon>
        <taxon>Legionella</taxon>
    </lineage>
</organism>
<dbReference type="InterPro" id="IPR001482">
    <property type="entry name" value="T2SS/T4SS_dom"/>
</dbReference>
<dbReference type="SUPFAM" id="SSF52540">
    <property type="entry name" value="P-loop containing nucleoside triphosphate hydrolases"/>
    <property type="match status" value="1"/>
</dbReference>
<dbReference type="InterPro" id="IPR037257">
    <property type="entry name" value="T2SS_E_N_sf"/>
</dbReference>
<keyword evidence="5" id="KW-0067">ATP-binding</keyword>
<evidence type="ECO:0000256" key="5">
    <source>
        <dbReference type="ARBA" id="ARBA00022840"/>
    </source>
</evidence>
<dbReference type="CDD" id="cd01129">
    <property type="entry name" value="PulE-GspE-like"/>
    <property type="match status" value="1"/>
</dbReference>
<evidence type="ECO:0000256" key="2">
    <source>
        <dbReference type="ARBA" id="ARBA00006611"/>
    </source>
</evidence>
<sequence>MALIAEEQRLQGIAQLMVHENLLDKAKALEYQSLAQANKQTLLQYLVANNILQAEKIALIIAQNFGVPLIDLDAIDQDIMPTSLVNEKLISRHCIVPLYTRGNHLYLATDDPSKQTSLKEIQFHTGLHTNAVVVEADKLARLIDKLLHDRDSQGLSEYIEDSSGLEGLEISSEEDEPEADNTATNEDAPVVKFVNKILLEAIKKGVSDIHFEPYEREYRIRYRLDGILTEVAAPPVSLSSRITARIKIMSNLDISERRIPQDGRFKMKLSRARAIDFRVSTCPTVGGEKVVMRILDPGSTKLGIEALGFSDFQRDHFLRCIQKPQGMILVTGPTGSGKTVSLYTALNILNTIENNISTAEDPVEIKVPGINQVNINPKAGLTFSEVLRSFLRQDPDIIMVGEIRDLETAEIAIKAAQTGHLVLSTLHTNSAAETLTRLVNMGVPSFNIASSVSLIIAQRLARRLCEHCKIIRDDITPQSMVELGFSEEEAKTVKPYSAVGCSNCTNGYRGRIGLFEVLPMSKAIGQLIMSGGNSIDILKQGQADGMLTIYQSGLVKIREGVTTIEEVNRVTVD</sequence>
<comment type="similarity">
    <text evidence="2">Belongs to the GSP E family.</text>
</comment>
<keyword evidence="9" id="KW-1185">Reference proteome</keyword>
<protein>
    <submittedName>
        <fullName evidence="8">Type IV-A pilus assembly ATPase PilB</fullName>
    </submittedName>
</protein>
<dbReference type="PANTHER" id="PTHR30258:SF1">
    <property type="entry name" value="PROTEIN TRANSPORT PROTEIN HOFB HOMOLOG"/>
    <property type="match status" value="1"/>
</dbReference>
<comment type="subcellular location">
    <subcellularLocation>
        <location evidence="1">Cytoplasm</location>
    </subcellularLocation>
</comment>
<evidence type="ECO:0000259" key="7">
    <source>
        <dbReference type="PROSITE" id="PS00662"/>
    </source>
</evidence>
<evidence type="ECO:0000256" key="4">
    <source>
        <dbReference type="ARBA" id="ARBA00022741"/>
    </source>
</evidence>
<name>A0ABV8CBK7_9GAMM</name>
<gene>
    <name evidence="8" type="primary">pilB</name>
    <name evidence="8" type="ORF">ACFORL_00515</name>
</gene>
<proteinExistence type="inferred from homology"/>
<dbReference type="SUPFAM" id="SSF160246">
    <property type="entry name" value="EspE N-terminal domain-like"/>
    <property type="match status" value="1"/>
</dbReference>
<dbReference type="InterPro" id="IPR027417">
    <property type="entry name" value="P-loop_NTPase"/>
</dbReference>
<evidence type="ECO:0000256" key="3">
    <source>
        <dbReference type="ARBA" id="ARBA00022490"/>
    </source>
</evidence>
<comment type="caution">
    <text evidence="8">The sequence shown here is derived from an EMBL/GenBank/DDBJ whole genome shotgun (WGS) entry which is preliminary data.</text>
</comment>
<dbReference type="PANTHER" id="PTHR30258">
    <property type="entry name" value="TYPE II SECRETION SYSTEM PROTEIN GSPE-RELATED"/>
    <property type="match status" value="1"/>
</dbReference>
<dbReference type="Pfam" id="PF00437">
    <property type="entry name" value="T2SSE"/>
    <property type="match status" value="1"/>
</dbReference>
<reference evidence="9" key="1">
    <citation type="journal article" date="2019" name="Int. J. Syst. Evol. Microbiol.">
        <title>The Global Catalogue of Microorganisms (GCM) 10K type strain sequencing project: providing services to taxonomists for standard genome sequencing and annotation.</title>
        <authorList>
            <consortium name="The Broad Institute Genomics Platform"/>
            <consortium name="The Broad Institute Genome Sequencing Center for Infectious Disease"/>
            <person name="Wu L."/>
            <person name="Ma J."/>
        </authorList>
    </citation>
    <scope>NUCLEOTIDE SEQUENCE [LARGE SCALE GENOMIC DNA]</scope>
    <source>
        <strain evidence="9">CCUG 59858</strain>
    </source>
</reference>
<feature type="domain" description="Bacterial type II secretion system protein E" evidence="7">
    <location>
        <begin position="391"/>
        <end position="405"/>
    </location>
</feature>
<dbReference type="NCBIfam" id="TIGR02538">
    <property type="entry name" value="type_IV_pilB"/>
    <property type="match status" value="1"/>
</dbReference>
<feature type="compositionally biased region" description="Low complexity" evidence="6">
    <location>
        <begin position="161"/>
        <end position="170"/>
    </location>
</feature>
<evidence type="ECO:0000313" key="8">
    <source>
        <dbReference type="EMBL" id="MFC3907559.1"/>
    </source>
</evidence>
<dbReference type="Pfam" id="PF05157">
    <property type="entry name" value="MshEN"/>
    <property type="match status" value="1"/>
</dbReference>
<evidence type="ECO:0000313" key="9">
    <source>
        <dbReference type="Proteomes" id="UP001595758"/>
    </source>
</evidence>
<feature type="region of interest" description="Disordered" evidence="6">
    <location>
        <begin position="158"/>
        <end position="186"/>
    </location>
</feature>
<evidence type="ECO:0000256" key="6">
    <source>
        <dbReference type="SAM" id="MobiDB-lite"/>
    </source>
</evidence>
<dbReference type="Gene3D" id="3.30.300.160">
    <property type="entry name" value="Type II secretion system, protein E, N-terminal domain"/>
    <property type="match status" value="1"/>
</dbReference>
<dbReference type="Gene3D" id="3.40.50.300">
    <property type="entry name" value="P-loop containing nucleotide triphosphate hydrolases"/>
    <property type="match status" value="1"/>
</dbReference>
<evidence type="ECO:0000256" key="1">
    <source>
        <dbReference type="ARBA" id="ARBA00004496"/>
    </source>
</evidence>
<dbReference type="Proteomes" id="UP001595758">
    <property type="component" value="Unassembled WGS sequence"/>
</dbReference>
<dbReference type="InterPro" id="IPR013374">
    <property type="entry name" value="ATPase_typ4_pilus-assembl_PilB"/>
</dbReference>
<dbReference type="Gene3D" id="3.30.450.90">
    <property type="match status" value="1"/>
</dbReference>
<keyword evidence="4" id="KW-0547">Nucleotide-binding</keyword>
<keyword evidence="3" id="KW-0963">Cytoplasm</keyword>